<dbReference type="PATRIC" id="fig|1227492.4.peg.933"/>
<evidence type="ECO:0000313" key="6">
    <source>
        <dbReference type="Proteomes" id="UP000011693"/>
    </source>
</evidence>
<dbReference type="InterPro" id="IPR029058">
    <property type="entry name" value="AB_hydrolase_fold"/>
</dbReference>
<keyword evidence="2" id="KW-0378">Hydrolase</keyword>
<feature type="compositionally biased region" description="Gly residues" evidence="3">
    <location>
        <begin position="8"/>
        <end position="25"/>
    </location>
</feature>
<feature type="region of interest" description="Disordered" evidence="3">
    <location>
        <begin position="1"/>
        <end position="41"/>
    </location>
</feature>
<evidence type="ECO:0000259" key="4">
    <source>
        <dbReference type="Pfam" id="PF02230"/>
    </source>
</evidence>
<feature type="domain" description="Phospholipase/carboxylesterase/thioesterase" evidence="4">
    <location>
        <begin position="52"/>
        <end position="244"/>
    </location>
</feature>
<evidence type="ECO:0000256" key="3">
    <source>
        <dbReference type="SAM" id="MobiDB-lite"/>
    </source>
</evidence>
<dbReference type="Gene3D" id="3.40.50.1820">
    <property type="entry name" value="alpha/beta hydrolase"/>
    <property type="match status" value="1"/>
</dbReference>
<evidence type="ECO:0000313" key="5">
    <source>
        <dbReference type="EMBL" id="ELZ02954.1"/>
    </source>
</evidence>
<dbReference type="PANTHER" id="PTHR10655">
    <property type="entry name" value="LYSOPHOSPHOLIPASE-RELATED"/>
    <property type="match status" value="1"/>
</dbReference>
<dbReference type="STRING" id="1227492.C482_04836"/>
<evidence type="ECO:0000256" key="2">
    <source>
        <dbReference type="ARBA" id="ARBA00022801"/>
    </source>
</evidence>
<dbReference type="Proteomes" id="UP000011693">
    <property type="component" value="Unassembled WGS sequence"/>
</dbReference>
<dbReference type="OrthoDB" id="203477at2157"/>
<accession>M0AZT9</accession>
<evidence type="ECO:0000256" key="1">
    <source>
        <dbReference type="ARBA" id="ARBA00006499"/>
    </source>
</evidence>
<sequence>MTPPTERGNGGDGGDGGGGSDGGTSGSDDSDDRIDGPHQGQSLVTAGTELESADAAMVLVHGRGATARSIIQMGNEVHQDGLALLAPQAQRNEWYPNSFLAPVESNEPGRTSGLQAISDAIEAANEAGVPTDRLLVLGFSQGACLASEYVARDPQRYGGLAALSGGLIGDEIEVTDYLGGETAADLDGTPAFLGCSDVDPHVPEERVHETASVLEELDADVDTRIYEGMGHGVNEDELETVASMVITLVGE</sequence>
<organism evidence="5 6">
    <name type="scientific">Natrialba chahannaoensis JCM 10990</name>
    <dbReference type="NCBI Taxonomy" id="1227492"/>
    <lineage>
        <taxon>Archaea</taxon>
        <taxon>Methanobacteriati</taxon>
        <taxon>Methanobacteriota</taxon>
        <taxon>Stenosarchaea group</taxon>
        <taxon>Halobacteria</taxon>
        <taxon>Halobacteriales</taxon>
        <taxon>Natrialbaceae</taxon>
        <taxon>Natrialba</taxon>
    </lineage>
</organism>
<dbReference type="EMBL" id="AOIN01000035">
    <property type="protein sequence ID" value="ELZ02954.1"/>
    <property type="molecule type" value="Genomic_DNA"/>
</dbReference>
<comment type="similarity">
    <text evidence="1">Belongs to the AB hydrolase superfamily. AB hydrolase 2 family.</text>
</comment>
<comment type="caution">
    <text evidence="5">The sequence shown here is derived from an EMBL/GenBank/DDBJ whole genome shotgun (WGS) entry which is preliminary data.</text>
</comment>
<keyword evidence="6" id="KW-1185">Reference proteome</keyword>
<gene>
    <name evidence="5" type="ORF">C482_04836</name>
</gene>
<dbReference type="Pfam" id="PF02230">
    <property type="entry name" value="Abhydrolase_2"/>
    <property type="match status" value="1"/>
</dbReference>
<dbReference type="PANTHER" id="PTHR10655:SF17">
    <property type="entry name" value="LYSOPHOSPHOLIPASE-LIKE PROTEIN 1"/>
    <property type="match status" value="1"/>
</dbReference>
<protein>
    <submittedName>
        <fullName evidence="5">Phospholipase/carboxylesterase</fullName>
    </submittedName>
</protein>
<dbReference type="InterPro" id="IPR050565">
    <property type="entry name" value="LYPA1-2/EST-like"/>
</dbReference>
<reference evidence="5 6" key="1">
    <citation type="journal article" date="2014" name="PLoS Genet.">
        <title>Phylogenetically driven sequencing of extremely halophilic archaea reveals strategies for static and dynamic osmo-response.</title>
        <authorList>
            <person name="Becker E.A."/>
            <person name="Seitzer P.M."/>
            <person name="Tritt A."/>
            <person name="Larsen D."/>
            <person name="Krusor M."/>
            <person name="Yao A.I."/>
            <person name="Wu D."/>
            <person name="Madern D."/>
            <person name="Eisen J.A."/>
            <person name="Darling A.E."/>
            <person name="Facciotti M.T."/>
        </authorList>
    </citation>
    <scope>NUCLEOTIDE SEQUENCE [LARGE SCALE GENOMIC DNA]</scope>
    <source>
        <strain evidence="5 6">JCM 10990</strain>
    </source>
</reference>
<dbReference type="AlphaFoldDB" id="M0AZT9"/>
<name>M0AZT9_9EURY</name>
<proteinExistence type="inferred from homology"/>
<dbReference type="RefSeq" id="WP_006166332.1">
    <property type="nucleotide sequence ID" value="NZ_AOIN01000035.1"/>
</dbReference>
<dbReference type="SUPFAM" id="SSF53474">
    <property type="entry name" value="alpha/beta-Hydrolases"/>
    <property type="match status" value="1"/>
</dbReference>
<dbReference type="InterPro" id="IPR003140">
    <property type="entry name" value="PLipase/COase/thioEstase"/>
</dbReference>
<dbReference type="GO" id="GO:0016787">
    <property type="term" value="F:hydrolase activity"/>
    <property type="evidence" value="ECO:0007669"/>
    <property type="project" value="UniProtKB-KW"/>
</dbReference>